<protein>
    <submittedName>
        <fullName evidence="1">Uncharacterized protein</fullName>
    </submittedName>
</protein>
<proteinExistence type="predicted"/>
<name>X0YPJ8_9ZZZZ</name>
<sequence>MAKSPTTLKKGDNLPARGRSAKTLILEMMREESLIELSPKSTKEQAEKIFLKHIAVRAFNPEDPTSGMCLSLLTNKGWPNLKPSNETVEFEFDKQALPHIQAGQVMHAAANGFIPPDIANTFIQSIKAMIDIEEYTSLKDRIEKLEELLNK</sequence>
<reference evidence="1" key="1">
    <citation type="journal article" date="2014" name="Front. Microbiol.">
        <title>High frequency of phylogenetically diverse reductive dehalogenase-homologous genes in deep subseafloor sedimentary metagenomes.</title>
        <authorList>
            <person name="Kawai M."/>
            <person name="Futagami T."/>
            <person name="Toyoda A."/>
            <person name="Takaki Y."/>
            <person name="Nishi S."/>
            <person name="Hori S."/>
            <person name="Arai W."/>
            <person name="Tsubouchi T."/>
            <person name="Morono Y."/>
            <person name="Uchiyama I."/>
            <person name="Ito T."/>
            <person name="Fujiyama A."/>
            <person name="Inagaki F."/>
            <person name="Takami H."/>
        </authorList>
    </citation>
    <scope>NUCLEOTIDE SEQUENCE</scope>
    <source>
        <strain evidence="1">Expedition CK06-06</strain>
    </source>
</reference>
<organism evidence="1">
    <name type="scientific">marine sediment metagenome</name>
    <dbReference type="NCBI Taxonomy" id="412755"/>
    <lineage>
        <taxon>unclassified sequences</taxon>
        <taxon>metagenomes</taxon>
        <taxon>ecological metagenomes</taxon>
    </lineage>
</organism>
<dbReference type="AlphaFoldDB" id="X0YPJ8"/>
<gene>
    <name evidence="1" type="ORF">S01H1_75355</name>
</gene>
<dbReference type="EMBL" id="BARS01050481">
    <property type="protein sequence ID" value="GAG48837.1"/>
    <property type="molecule type" value="Genomic_DNA"/>
</dbReference>
<accession>X0YPJ8</accession>
<comment type="caution">
    <text evidence="1">The sequence shown here is derived from an EMBL/GenBank/DDBJ whole genome shotgun (WGS) entry which is preliminary data.</text>
</comment>
<evidence type="ECO:0000313" key="1">
    <source>
        <dbReference type="EMBL" id="GAG48837.1"/>
    </source>
</evidence>